<evidence type="ECO:0000313" key="4">
    <source>
        <dbReference type="Proteomes" id="UP000451233"/>
    </source>
</evidence>
<reference evidence="3 4" key="1">
    <citation type="submission" date="2019-11" db="EMBL/GenBank/DDBJ databases">
        <title>Pedobacter sp. HMF7056 Genome sequencing and assembly.</title>
        <authorList>
            <person name="Kang H."/>
            <person name="Kim H."/>
            <person name="Joh K."/>
        </authorList>
    </citation>
    <scope>NUCLEOTIDE SEQUENCE [LARGE SCALE GENOMIC DNA]</scope>
    <source>
        <strain evidence="3 4">HMF7056</strain>
    </source>
</reference>
<proteinExistence type="predicted"/>
<dbReference type="Pfam" id="PF08401">
    <property type="entry name" value="ArdcN"/>
    <property type="match status" value="1"/>
</dbReference>
<dbReference type="InterPro" id="IPR017113">
    <property type="entry name" value="Antirestriction_ArdC"/>
</dbReference>
<dbReference type="AlphaFoldDB" id="A0A7K1Y1A3"/>
<dbReference type="Pfam" id="PF18818">
    <property type="entry name" value="MPTase-PolyVal"/>
    <property type="match status" value="1"/>
</dbReference>
<gene>
    <name evidence="3" type="ORF">GS398_16470</name>
</gene>
<evidence type="ECO:0000313" key="3">
    <source>
        <dbReference type="EMBL" id="MXV16897.1"/>
    </source>
</evidence>
<evidence type="ECO:0000259" key="1">
    <source>
        <dbReference type="Pfam" id="PF08401"/>
    </source>
</evidence>
<sequence length="304" mass="35099">MEHAAAKTETIKAPRKDLHQEVTDTIIRQLENGVIPWQQPWKDFGQPLRLPVNFVTGNKYQGINTLMLWTSSIEQRFSSNEWATFKQWASKEEFPRKGQRGSMIVYYSTFEKENEDGETENIPFLKSSYVFNRCQLTSYERPKRPVDEYAETLFDKIPPVEAFIENTQAVIEHGSDEACYHHIDDKIYMPYRSDFTANAVCTATEGYYSVILHELTHWTGHSDRLARGKGKRFSDWDYAVEELVAELGSAFMCADFGIATIDKGNHSAYISSWLKALRENKRYIFTAASEANKAVEYLKKLQVN</sequence>
<dbReference type="InterPro" id="IPR013610">
    <property type="entry name" value="ArdC_N"/>
</dbReference>
<protein>
    <submittedName>
        <fullName evidence="3">DUF1738 domain-containing protein</fullName>
    </submittedName>
</protein>
<dbReference type="RefSeq" id="WP_160907912.1">
    <property type="nucleotide sequence ID" value="NZ_WVHS01000004.1"/>
</dbReference>
<organism evidence="3 4">
    <name type="scientific">Hufsiella ginkgonis</name>
    <dbReference type="NCBI Taxonomy" id="2695274"/>
    <lineage>
        <taxon>Bacteria</taxon>
        <taxon>Pseudomonadati</taxon>
        <taxon>Bacteroidota</taxon>
        <taxon>Sphingobacteriia</taxon>
        <taxon>Sphingobacteriales</taxon>
        <taxon>Sphingobacteriaceae</taxon>
        <taxon>Hufsiella</taxon>
    </lineage>
</organism>
<name>A0A7K1Y1A3_9SPHI</name>
<feature type="domain" description="N-terminal" evidence="1">
    <location>
        <begin position="16"/>
        <end position="131"/>
    </location>
</feature>
<evidence type="ECO:0000259" key="2">
    <source>
        <dbReference type="Pfam" id="PF18818"/>
    </source>
</evidence>
<feature type="domain" description="Polyvalent protein metallopeptidase" evidence="2">
    <location>
        <begin position="160"/>
        <end position="289"/>
    </location>
</feature>
<dbReference type="GO" id="GO:0003697">
    <property type="term" value="F:single-stranded DNA binding"/>
    <property type="evidence" value="ECO:0007669"/>
    <property type="project" value="InterPro"/>
</dbReference>
<dbReference type="EMBL" id="WVHS01000004">
    <property type="protein sequence ID" value="MXV16897.1"/>
    <property type="molecule type" value="Genomic_DNA"/>
</dbReference>
<accession>A0A7K1Y1A3</accession>
<dbReference type="PIRSF" id="PIRSF037112">
    <property type="entry name" value="Antirestriction_ArdC"/>
    <property type="match status" value="1"/>
</dbReference>
<dbReference type="Proteomes" id="UP000451233">
    <property type="component" value="Unassembled WGS sequence"/>
</dbReference>
<comment type="caution">
    <text evidence="3">The sequence shown here is derived from an EMBL/GenBank/DDBJ whole genome shotgun (WGS) entry which is preliminary data.</text>
</comment>
<keyword evidence="4" id="KW-1185">Reference proteome</keyword>
<dbReference type="InterPro" id="IPR041459">
    <property type="entry name" value="MPTase-PolyVal"/>
</dbReference>